<dbReference type="RefSeq" id="WP_106597537.1">
    <property type="nucleotide sequence ID" value="NZ_PYAS01000011.1"/>
</dbReference>
<comment type="caution">
    <text evidence="2">The sequence shown here is derived from an EMBL/GenBank/DDBJ whole genome shotgun (WGS) entry which is preliminary data.</text>
</comment>
<evidence type="ECO:0000313" key="2">
    <source>
        <dbReference type="EMBL" id="PSL25633.1"/>
    </source>
</evidence>
<dbReference type="EMBL" id="PYAS01000011">
    <property type="protein sequence ID" value="PSL25633.1"/>
    <property type="molecule type" value="Genomic_DNA"/>
</dbReference>
<dbReference type="InterPro" id="IPR045792">
    <property type="entry name" value="DUF6036"/>
</dbReference>
<dbReference type="InterPro" id="IPR043519">
    <property type="entry name" value="NT_sf"/>
</dbReference>
<keyword evidence="3" id="KW-1185">Reference proteome</keyword>
<evidence type="ECO:0000259" key="1">
    <source>
        <dbReference type="Pfam" id="PF19502"/>
    </source>
</evidence>
<dbReference type="Pfam" id="PF19502">
    <property type="entry name" value="DUF6036"/>
    <property type="match status" value="1"/>
</dbReference>
<gene>
    <name evidence="2" type="ORF">CLV60_11184</name>
</gene>
<dbReference type="OrthoDB" id="121150at2"/>
<dbReference type="SUPFAM" id="SSF81301">
    <property type="entry name" value="Nucleotidyltransferase"/>
    <property type="match status" value="1"/>
</dbReference>
<dbReference type="Gene3D" id="3.30.460.40">
    <property type="match status" value="1"/>
</dbReference>
<reference evidence="2 3" key="1">
    <citation type="submission" date="2018-03" db="EMBL/GenBank/DDBJ databases">
        <title>Genomic Encyclopedia of Archaeal and Bacterial Type Strains, Phase II (KMG-II): from individual species to whole genera.</title>
        <authorList>
            <person name="Goeker M."/>
        </authorList>
    </citation>
    <scope>NUCLEOTIDE SEQUENCE [LARGE SCALE GENOMIC DNA]</scope>
    <source>
        <strain evidence="2 3">DSM 29057</strain>
    </source>
</reference>
<dbReference type="Proteomes" id="UP000241964">
    <property type="component" value="Unassembled WGS sequence"/>
</dbReference>
<evidence type="ECO:0000313" key="3">
    <source>
        <dbReference type="Proteomes" id="UP000241964"/>
    </source>
</evidence>
<organism evidence="2 3">
    <name type="scientific">Dyadobacter jiangsuensis</name>
    <dbReference type="NCBI Taxonomy" id="1591085"/>
    <lineage>
        <taxon>Bacteria</taxon>
        <taxon>Pseudomonadati</taxon>
        <taxon>Bacteroidota</taxon>
        <taxon>Cytophagia</taxon>
        <taxon>Cytophagales</taxon>
        <taxon>Spirosomataceae</taxon>
        <taxon>Dyadobacter</taxon>
    </lineage>
</organism>
<feature type="domain" description="DUF6036" evidence="1">
    <location>
        <begin position="16"/>
        <end position="145"/>
    </location>
</feature>
<accession>A0A2P8FV77</accession>
<name>A0A2P8FV77_9BACT</name>
<protein>
    <recommendedName>
        <fullName evidence="1">DUF6036 domain-containing protein</fullName>
    </recommendedName>
</protein>
<sequence>MDLENGEFMEFTRCAHLEKLEYLIVGGFAMFLNGLNRATNDVDIWINPTHKNGRRLIEVFRCMDLDESEIFKLEQLDFTQPQVFGFNGELDIVTKIHRNFNFQEVFDRSRSFVNAQGSTIYFLHLNDLRELKVLARRPQDLRDVVMIDDFIKLGGGSGAD</sequence>
<proteinExistence type="predicted"/>
<dbReference type="AlphaFoldDB" id="A0A2P8FV77"/>